<dbReference type="EMBL" id="UGWV01000002">
    <property type="protein sequence ID" value="SUF95075.1"/>
    <property type="molecule type" value="Genomic_DNA"/>
</dbReference>
<name>A0A7D8IK95_SALER</name>
<organism evidence="1 2">
    <name type="scientific">Salmonella enterica</name>
    <name type="common">Salmonella choleraesuis</name>
    <dbReference type="NCBI Taxonomy" id="28901"/>
    <lineage>
        <taxon>Bacteria</taxon>
        <taxon>Pseudomonadati</taxon>
        <taxon>Pseudomonadota</taxon>
        <taxon>Gammaproteobacteria</taxon>
        <taxon>Enterobacterales</taxon>
        <taxon>Enterobacteriaceae</taxon>
        <taxon>Salmonella</taxon>
    </lineage>
</organism>
<gene>
    <name evidence="1" type="ORF">NCTC6385_01996</name>
</gene>
<dbReference type="Proteomes" id="UP000254463">
    <property type="component" value="Unassembled WGS sequence"/>
</dbReference>
<dbReference type="AlphaFoldDB" id="A0A7D8IK95"/>
<sequence length="57" mass="6500">MHEGAEEELESLCHFSKGFYAGTPDFSVTERSALTEEHENLWGAPARQSFSRLIRPF</sequence>
<proteinExistence type="predicted"/>
<accession>A0A7D8IK95</accession>
<reference evidence="1 2" key="1">
    <citation type="submission" date="2018-06" db="EMBL/GenBank/DDBJ databases">
        <authorList>
            <consortium name="Pathogen Informatics"/>
            <person name="Doyle S."/>
        </authorList>
    </citation>
    <scope>NUCLEOTIDE SEQUENCE [LARGE SCALE GENOMIC DNA]</scope>
    <source>
        <strain evidence="1 2">NCTC6385</strain>
    </source>
</reference>
<evidence type="ECO:0000313" key="1">
    <source>
        <dbReference type="EMBL" id="SUF95075.1"/>
    </source>
</evidence>
<protein>
    <submittedName>
        <fullName evidence="1">Uncharacterized protein</fullName>
    </submittedName>
</protein>
<evidence type="ECO:0000313" key="2">
    <source>
        <dbReference type="Proteomes" id="UP000254463"/>
    </source>
</evidence>